<accession>M4QE46</accession>
<dbReference type="EMBL" id="HQ634175">
    <property type="protein sequence ID" value="AGH26478.1"/>
    <property type="molecule type" value="Genomic_DNA"/>
</dbReference>
<dbReference type="Proteomes" id="UP000201235">
    <property type="component" value="Segment"/>
</dbReference>
<evidence type="ECO:0008006" key="7">
    <source>
        <dbReference type="Google" id="ProtNLM"/>
    </source>
</evidence>
<evidence type="ECO:0000313" key="5">
    <source>
        <dbReference type="EMBL" id="AGH26478.1"/>
    </source>
</evidence>
<evidence type="ECO:0000256" key="2">
    <source>
        <dbReference type="ARBA" id="ARBA00022989"/>
    </source>
</evidence>
<dbReference type="OrthoDB" id="28726at10239"/>
<protein>
    <recommendedName>
        <fullName evidence="7">Photosystem II reaction center protein PsbN</fullName>
    </recommendedName>
</protein>
<keyword evidence="6" id="KW-1185">Reference proteome</keyword>
<organism evidence="5 6">
    <name type="scientific">Cyanophage P-RSM1</name>
    <dbReference type="NCBI Taxonomy" id="536444"/>
    <lineage>
        <taxon>Viruses</taxon>
        <taxon>Duplodnaviria</taxon>
        <taxon>Heunggongvirae</taxon>
        <taxon>Uroviricota</taxon>
        <taxon>Caudoviricetes</taxon>
        <taxon>Pantevenvirales</taxon>
        <taxon>Kyanoviridae</taxon>
        <taxon>Emcearvirus</taxon>
        <taxon>Emcearvirus gerard</taxon>
    </lineage>
</organism>
<name>M4QE46_9CAUD</name>
<feature type="transmembrane region" description="Helical" evidence="4">
    <location>
        <begin position="42"/>
        <end position="61"/>
    </location>
</feature>
<keyword evidence="2 4" id="KW-1133">Transmembrane helix</keyword>
<dbReference type="GO" id="GO:0015979">
    <property type="term" value="P:photosynthesis"/>
    <property type="evidence" value="ECO:0007669"/>
    <property type="project" value="InterPro"/>
</dbReference>
<sequence length="79" mass="8701">MGPGEMLAMRDLIGSCPNVYTLPGTWSKCNTIIPHYNANPNITLAISLAVITVILILYGIYRGFFANEGLEDPFDDHDD</sequence>
<gene>
    <name evidence="5" type="ORF">CPPG_00162</name>
</gene>
<dbReference type="GeneID" id="15312132"/>
<evidence type="ECO:0000256" key="1">
    <source>
        <dbReference type="ARBA" id="ARBA00022692"/>
    </source>
</evidence>
<keyword evidence="3 4" id="KW-0472">Membrane</keyword>
<reference evidence="5 6" key="1">
    <citation type="submission" date="2010-11" db="EMBL/GenBank/DDBJ databases">
        <title>The Genome Sequence of Cyanophage P-RSM1.</title>
        <authorList>
            <consortium name="The Broad Institute Genome Sequencing Platform"/>
            <person name="Henn M.R."/>
            <person name="Sullivan M.S."/>
            <person name="Osburne M.S."/>
            <person name="Levin J."/>
            <person name="Malboeuf C."/>
            <person name="Casali M."/>
            <person name="Russ C."/>
            <person name="Lennon N."/>
            <person name="Chapman S.B."/>
            <person name="Erlich R."/>
            <person name="Young S.K."/>
            <person name="Yandava C."/>
            <person name="Zeng Q."/>
            <person name="Alvarado L."/>
            <person name="Anderson S."/>
            <person name="Berlin A."/>
            <person name="Chen Z."/>
            <person name="Freedman E."/>
            <person name="Gellesch M."/>
            <person name="Goldberg J."/>
            <person name="Green L."/>
            <person name="Griggs A."/>
            <person name="Gujja S."/>
            <person name="Heilman E.R."/>
            <person name="Heiman D."/>
            <person name="Hollinger A."/>
            <person name="Howarth C."/>
            <person name="Larson L."/>
            <person name="Mehta T."/>
            <person name="Pearson M."/>
            <person name="Roberts A."/>
            <person name="Ryan E."/>
            <person name="Saif S."/>
            <person name="Shea T."/>
            <person name="Shenoy N."/>
            <person name="Sisk P."/>
            <person name="Stolte C."/>
            <person name="Sykes S."/>
            <person name="White J."/>
            <person name="Yu Q."/>
            <person name="Coleman M.L."/>
            <person name="Huang K.H."/>
            <person name="Weigele P.R."/>
            <person name="DeFrancesco A.S."/>
            <person name="Kern S.E."/>
            <person name="Thompson L.R."/>
            <person name="Fu R."/>
            <person name="Hombeck B."/>
            <person name="Chisholm S.W."/>
            <person name="Haas B."/>
            <person name="Nusbaum C."/>
            <person name="Birren B."/>
        </authorList>
    </citation>
    <scope>NUCLEOTIDE SEQUENCE [LARGE SCALE GENOMIC DNA]</scope>
    <source>
        <strain evidence="5 6">P-RSM1</strain>
    </source>
</reference>
<dbReference type="KEGG" id="vg:15312132"/>
<evidence type="ECO:0000313" key="6">
    <source>
        <dbReference type="Proteomes" id="UP000201235"/>
    </source>
</evidence>
<evidence type="ECO:0000256" key="4">
    <source>
        <dbReference type="SAM" id="Phobius"/>
    </source>
</evidence>
<dbReference type="GO" id="GO:0016020">
    <property type="term" value="C:membrane"/>
    <property type="evidence" value="ECO:0007669"/>
    <property type="project" value="InterPro"/>
</dbReference>
<proteinExistence type="predicted"/>
<keyword evidence="1 4" id="KW-0812">Transmembrane</keyword>
<dbReference type="InterPro" id="IPR003398">
    <property type="entry name" value="PSII_PsbN"/>
</dbReference>
<evidence type="ECO:0000256" key="3">
    <source>
        <dbReference type="ARBA" id="ARBA00023136"/>
    </source>
</evidence>
<dbReference type="RefSeq" id="YP_007877713.1">
    <property type="nucleotide sequence ID" value="NC_021071.1"/>
</dbReference>
<dbReference type="Pfam" id="PF02468">
    <property type="entry name" value="PsbN"/>
    <property type="match status" value="1"/>
</dbReference>